<dbReference type="RefSeq" id="WP_143783714.1">
    <property type="nucleotide sequence ID" value="NZ_CP041616.1"/>
</dbReference>
<protein>
    <submittedName>
        <fullName evidence="2">Alpha-ketoglutarate-dependent dioxygenase AlkB</fullName>
    </submittedName>
</protein>
<dbReference type="InterPro" id="IPR005123">
    <property type="entry name" value="Oxoglu/Fe-dep_dioxygenase_dom"/>
</dbReference>
<dbReference type="GO" id="GO:0006307">
    <property type="term" value="P:DNA alkylation repair"/>
    <property type="evidence" value="ECO:0007669"/>
    <property type="project" value="InterPro"/>
</dbReference>
<reference evidence="2 3" key="1">
    <citation type="submission" date="2019-07" db="EMBL/GenBank/DDBJ databases">
        <title>complete genome sequencing of Ornithinimicrobium sp. H23M54.</title>
        <authorList>
            <person name="Bae J.-W."/>
            <person name="Lee S.-Y."/>
        </authorList>
    </citation>
    <scope>NUCLEOTIDE SEQUENCE [LARGE SCALE GENOMIC DNA]</scope>
    <source>
        <strain evidence="2 3">H23M54</strain>
    </source>
</reference>
<name>A0A516GC27_9MICO</name>
<keyword evidence="2" id="KW-0560">Oxidoreductase</keyword>
<dbReference type="InterPro" id="IPR037151">
    <property type="entry name" value="AlkB-like_sf"/>
</dbReference>
<dbReference type="Gene3D" id="2.60.120.590">
    <property type="entry name" value="Alpha-ketoglutarate-dependent dioxygenase AlkB-like"/>
    <property type="match status" value="1"/>
</dbReference>
<proteinExistence type="predicted"/>
<dbReference type="EMBL" id="CP041616">
    <property type="protein sequence ID" value="QDO89037.1"/>
    <property type="molecule type" value="Genomic_DNA"/>
</dbReference>
<dbReference type="SUPFAM" id="SSF51197">
    <property type="entry name" value="Clavaminate synthase-like"/>
    <property type="match status" value="1"/>
</dbReference>
<gene>
    <name evidence="2" type="ORF">FNH13_12475</name>
</gene>
<dbReference type="Proteomes" id="UP000315395">
    <property type="component" value="Chromosome"/>
</dbReference>
<dbReference type="InterPro" id="IPR032854">
    <property type="entry name" value="ALKBH3"/>
</dbReference>
<dbReference type="GO" id="GO:0051213">
    <property type="term" value="F:dioxygenase activity"/>
    <property type="evidence" value="ECO:0007669"/>
    <property type="project" value="UniProtKB-KW"/>
</dbReference>
<accession>A0A516GC27</accession>
<dbReference type="PANTHER" id="PTHR31212">
    <property type="entry name" value="ALPHA-KETOGLUTARATE-DEPENDENT DIOXYGENASE ALKB HOMOLOG 3"/>
    <property type="match status" value="1"/>
</dbReference>
<dbReference type="OrthoDB" id="190276at2"/>
<dbReference type="Pfam" id="PF13532">
    <property type="entry name" value="2OG-FeII_Oxy_2"/>
    <property type="match status" value="1"/>
</dbReference>
<evidence type="ECO:0000313" key="3">
    <source>
        <dbReference type="Proteomes" id="UP000315395"/>
    </source>
</evidence>
<sequence length="215" mass="23759">MSVALQGSLLDQVDDVGLRPLAGAVQRTTLSHGAWIDARPGWVTGSDELFTRLALGGSAGVEWRGERRVMWETEVDTPRLLRFYAEHEQLPDPVLTQAREQLSAYYRPELHEPFRTAGMCLYRDGRDSVAWHGDRFGRGNSQDTMVAIVSIGAPRALLLRPNGGGAGRTIRRVIGHGDLLVMGGSCQRTWEHAVPKTAKPVGPRISIQFRPRGVR</sequence>
<keyword evidence="3" id="KW-1185">Reference proteome</keyword>
<evidence type="ECO:0000313" key="2">
    <source>
        <dbReference type="EMBL" id="QDO89037.1"/>
    </source>
</evidence>
<evidence type="ECO:0000259" key="1">
    <source>
        <dbReference type="PROSITE" id="PS51471"/>
    </source>
</evidence>
<dbReference type="PANTHER" id="PTHR31212:SF4">
    <property type="entry name" value="ALPHA-KETOGLUTARATE-DEPENDENT DIOXYGENASE ALKB HOMOLOG 3"/>
    <property type="match status" value="1"/>
</dbReference>
<organism evidence="2 3">
    <name type="scientific">Ornithinimicrobium ciconiae</name>
    <dbReference type="NCBI Taxonomy" id="2594265"/>
    <lineage>
        <taxon>Bacteria</taxon>
        <taxon>Bacillati</taxon>
        <taxon>Actinomycetota</taxon>
        <taxon>Actinomycetes</taxon>
        <taxon>Micrococcales</taxon>
        <taxon>Ornithinimicrobiaceae</taxon>
        <taxon>Ornithinimicrobium</taxon>
    </lineage>
</organism>
<dbReference type="KEGG" id="orz:FNH13_12475"/>
<dbReference type="AlphaFoldDB" id="A0A516GC27"/>
<keyword evidence="2" id="KW-0223">Dioxygenase</keyword>
<dbReference type="FunFam" id="2.60.120.590:FF:000011">
    <property type="entry name" value="Alpha-ketoglutarate-dependent dioxygenase AlkB"/>
    <property type="match status" value="1"/>
</dbReference>
<dbReference type="InterPro" id="IPR027450">
    <property type="entry name" value="AlkB-like"/>
</dbReference>
<dbReference type="PROSITE" id="PS51471">
    <property type="entry name" value="FE2OG_OXY"/>
    <property type="match status" value="1"/>
</dbReference>
<feature type="domain" description="Fe2OG dioxygenase" evidence="1">
    <location>
        <begin position="113"/>
        <end position="213"/>
    </location>
</feature>